<evidence type="ECO:0000256" key="6">
    <source>
        <dbReference type="SAM" id="Phobius"/>
    </source>
</evidence>
<dbReference type="RefSeq" id="WP_150584120.1">
    <property type="nucleotide sequence ID" value="NZ_CABPSE010000003.1"/>
</dbReference>
<feature type="transmembrane region" description="Helical" evidence="6">
    <location>
        <begin position="57"/>
        <end position="77"/>
    </location>
</feature>
<keyword evidence="2" id="KW-1003">Cell membrane</keyword>
<keyword evidence="5 6" id="KW-0472">Membrane</keyword>
<dbReference type="Pfam" id="PF03626">
    <property type="entry name" value="COX4_pro"/>
    <property type="match status" value="1"/>
</dbReference>
<accession>A0A5E4T3R1</accession>
<evidence type="ECO:0000256" key="1">
    <source>
        <dbReference type="ARBA" id="ARBA00004651"/>
    </source>
</evidence>
<gene>
    <name evidence="7" type="ORF">PCO31111_01193</name>
</gene>
<dbReference type="GO" id="GO:0005886">
    <property type="term" value="C:plasma membrane"/>
    <property type="evidence" value="ECO:0007669"/>
    <property type="project" value="UniProtKB-SubCell"/>
</dbReference>
<evidence type="ECO:0000256" key="3">
    <source>
        <dbReference type="ARBA" id="ARBA00022692"/>
    </source>
</evidence>
<organism evidence="7 8">
    <name type="scientific">Pandoraea communis</name>
    <dbReference type="NCBI Taxonomy" id="2508297"/>
    <lineage>
        <taxon>Bacteria</taxon>
        <taxon>Pseudomonadati</taxon>
        <taxon>Pseudomonadota</taxon>
        <taxon>Betaproteobacteria</taxon>
        <taxon>Burkholderiales</taxon>
        <taxon>Burkholderiaceae</taxon>
        <taxon>Pandoraea</taxon>
    </lineage>
</organism>
<feature type="transmembrane region" description="Helical" evidence="6">
    <location>
        <begin position="27"/>
        <end position="45"/>
    </location>
</feature>
<feature type="transmembrane region" description="Helical" evidence="6">
    <location>
        <begin position="83"/>
        <end position="104"/>
    </location>
</feature>
<dbReference type="Proteomes" id="UP000383971">
    <property type="component" value="Unassembled WGS sequence"/>
</dbReference>
<comment type="subcellular location">
    <subcellularLocation>
        <location evidence="1">Cell membrane</location>
        <topology evidence="1">Multi-pass membrane protein</topology>
    </subcellularLocation>
</comment>
<name>A0A5E4T3R1_9BURK</name>
<evidence type="ECO:0000256" key="4">
    <source>
        <dbReference type="ARBA" id="ARBA00022989"/>
    </source>
</evidence>
<keyword evidence="4 6" id="KW-1133">Transmembrane helix</keyword>
<dbReference type="EMBL" id="CABPSE010000003">
    <property type="protein sequence ID" value="VVD82577.1"/>
    <property type="molecule type" value="Genomic_DNA"/>
</dbReference>
<reference evidence="7 8" key="1">
    <citation type="submission" date="2019-08" db="EMBL/GenBank/DDBJ databases">
        <authorList>
            <person name="Peeters C."/>
        </authorList>
    </citation>
    <scope>NUCLEOTIDE SEQUENCE [LARGE SCALE GENOMIC DNA]</scope>
    <source>
        <strain evidence="7 8">LMG 31111</strain>
    </source>
</reference>
<dbReference type="InterPro" id="IPR005171">
    <property type="entry name" value="Cyt_c_oxidase_su4_prok"/>
</dbReference>
<evidence type="ECO:0000313" key="7">
    <source>
        <dbReference type="EMBL" id="VVD82577.1"/>
    </source>
</evidence>
<evidence type="ECO:0000256" key="5">
    <source>
        <dbReference type="ARBA" id="ARBA00023136"/>
    </source>
</evidence>
<keyword evidence="8" id="KW-1185">Reference proteome</keyword>
<keyword evidence="3 6" id="KW-0812">Transmembrane</keyword>
<proteinExistence type="predicted"/>
<dbReference type="AlphaFoldDB" id="A0A5E4T3R1"/>
<sequence length="118" mass="13067">MESTTTPVVHTAVTGADAKGQQHSVGIYLKVWGLLFVLSTLSYLVDYANLQGYLRWGLILALMVAKAGLIVAVFMHMRWERLALVYAILIPPLALLVLMGLMAAEADHTFLTRLAHFR</sequence>
<evidence type="ECO:0000313" key="8">
    <source>
        <dbReference type="Proteomes" id="UP000383971"/>
    </source>
</evidence>
<protein>
    <submittedName>
        <fullName evidence="7">Cytochrome C oxidase subunit IV</fullName>
    </submittedName>
</protein>
<evidence type="ECO:0000256" key="2">
    <source>
        <dbReference type="ARBA" id="ARBA00022475"/>
    </source>
</evidence>